<dbReference type="Proteomes" id="UP000198736">
    <property type="component" value="Unassembled WGS sequence"/>
</dbReference>
<proteinExistence type="predicted"/>
<organism evidence="1 2">
    <name type="scientific">Candidatus Nitrospira nitrificans</name>
    <dbReference type="NCBI Taxonomy" id="1742973"/>
    <lineage>
        <taxon>Bacteria</taxon>
        <taxon>Pseudomonadati</taxon>
        <taxon>Nitrospirota</taxon>
        <taxon>Nitrospiria</taxon>
        <taxon>Nitrospirales</taxon>
        <taxon>Nitrospiraceae</taxon>
        <taxon>Nitrospira</taxon>
    </lineage>
</organism>
<gene>
    <name evidence="1" type="ORF">COMA2_120064</name>
</gene>
<keyword evidence="2" id="KW-1185">Reference proteome</keyword>
<accession>A0A0S4LD48</accession>
<dbReference type="EMBL" id="CZPZ01000004">
    <property type="protein sequence ID" value="CUS33090.1"/>
    <property type="molecule type" value="Genomic_DNA"/>
</dbReference>
<dbReference type="STRING" id="1742973.COMA2_120064"/>
<reference evidence="2" key="1">
    <citation type="submission" date="2015-10" db="EMBL/GenBank/DDBJ databases">
        <authorList>
            <person name="Luecker S."/>
            <person name="Luecker S."/>
        </authorList>
    </citation>
    <scope>NUCLEOTIDE SEQUENCE [LARGE SCALE GENOMIC DNA]</scope>
</reference>
<dbReference type="AlphaFoldDB" id="A0A0S4LD48"/>
<protein>
    <submittedName>
        <fullName evidence="1">Uncharacterized protein</fullName>
    </submittedName>
</protein>
<sequence>MEQHITLPDPLRHRRIARAIQHLLVIAYRPDRLKGNPFAKLILLRTPIVRLRNILAFVSRPLTRQHRQRPELPHQIRIHKTS</sequence>
<evidence type="ECO:0000313" key="1">
    <source>
        <dbReference type="EMBL" id="CUS33090.1"/>
    </source>
</evidence>
<evidence type="ECO:0000313" key="2">
    <source>
        <dbReference type="Proteomes" id="UP000198736"/>
    </source>
</evidence>
<name>A0A0S4LD48_9BACT</name>